<keyword evidence="3" id="KW-1185">Reference proteome</keyword>
<evidence type="ECO:0000313" key="3">
    <source>
        <dbReference type="Proteomes" id="UP000317043"/>
    </source>
</evidence>
<sequence>MSSARNLVGNRLRSPYRYLDADGPIGFAHRGGAADGDENTTTAFQRAVDAGFRYLETDVHASSDGVAVLFHDETLERITGDPRRIESLAWHDLQSIRHHGEPLVPRLDDVLAAWPDIRFNIDTKTDHAVDPALAVIAATGAVDRVLVSSFDDARLARVRRSSSPRLATGMGRREITRLWLASRLNHLAPRLGGYVHRAAAAQVPVTRGRVRVVDERFIRHAHGMNLAVHVWTVDEPGMMATLLDLGVDGIMTDRIDILADVYRSRGLWPA</sequence>
<dbReference type="InterPro" id="IPR017946">
    <property type="entry name" value="PLC-like_Pdiesterase_TIM-brl"/>
</dbReference>
<evidence type="ECO:0000259" key="1">
    <source>
        <dbReference type="PROSITE" id="PS51704"/>
    </source>
</evidence>
<evidence type="ECO:0000313" key="2">
    <source>
        <dbReference type="EMBL" id="TQL79638.1"/>
    </source>
</evidence>
<organism evidence="2 3">
    <name type="scientific">Stackebrandtia endophytica</name>
    <dbReference type="NCBI Taxonomy" id="1496996"/>
    <lineage>
        <taxon>Bacteria</taxon>
        <taxon>Bacillati</taxon>
        <taxon>Actinomycetota</taxon>
        <taxon>Actinomycetes</taxon>
        <taxon>Glycomycetales</taxon>
        <taxon>Glycomycetaceae</taxon>
        <taxon>Stackebrandtia</taxon>
    </lineage>
</organism>
<dbReference type="SUPFAM" id="SSF51695">
    <property type="entry name" value="PLC-like phosphodiesterases"/>
    <property type="match status" value="1"/>
</dbReference>
<dbReference type="Proteomes" id="UP000317043">
    <property type="component" value="Unassembled WGS sequence"/>
</dbReference>
<dbReference type="AlphaFoldDB" id="A0A543B484"/>
<dbReference type="EMBL" id="VFOW01000001">
    <property type="protein sequence ID" value="TQL79638.1"/>
    <property type="molecule type" value="Genomic_DNA"/>
</dbReference>
<dbReference type="CDD" id="cd08561">
    <property type="entry name" value="GDPD_cytoplasmic_ScUgpQ2_like"/>
    <property type="match status" value="1"/>
</dbReference>
<dbReference type="Pfam" id="PF03009">
    <property type="entry name" value="GDPD"/>
    <property type="match status" value="1"/>
</dbReference>
<comment type="caution">
    <text evidence="2">The sequence shown here is derived from an EMBL/GenBank/DDBJ whole genome shotgun (WGS) entry which is preliminary data.</text>
</comment>
<dbReference type="InParanoid" id="A0A543B484"/>
<dbReference type="PANTHER" id="PTHR43805">
    <property type="entry name" value="GLYCEROPHOSPHORYL DIESTER PHOSPHODIESTERASE"/>
    <property type="match status" value="1"/>
</dbReference>
<name>A0A543B484_9ACTN</name>
<dbReference type="Gene3D" id="3.20.20.190">
    <property type="entry name" value="Phosphatidylinositol (PI) phosphodiesterase"/>
    <property type="match status" value="1"/>
</dbReference>
<dbReference type="InterPro" id="IPR030395">
    <property type="entry name" value="GP_PDE_dom"/>
</dbReference>
<dbReference type="PROSITE" id="PS50007">
    <property type="entry name" value="PIPLC_X_DOMAIN"/>
    <property type="match status" value="1"/>
</dbReference>
<accession>A0A543B484</accession>
<dbReference type="OrthoDB" id="5241788at2"/>
<feature type="domain" description="GP-PDE" evidence="1">
    <location>
        <begin position="24"/>
        <end position="262"/>
    </location>
</feature>
<gene>
    <name evidence="2" type="ORF">FB566_5248</name>
</gene>
<protein>
    <submittedName>
        <fullName evidence="2">Glycerophosphoryl diester phosphodiesterase</fullName>
    </submittedName>
</protein>
<proteinExistence type="predicted"/>
<dbReference type="GO" id="GO:0008081">
    <property type="term" value="F:phosphoric diester hydrolase activity"/>
    <property type="evidence" value="ECO:0007669"/>
    <property type="project" value="InterPro"/>
</dbReference>
<dbReference type="RefSeq" id="WP_142045085.1">
    <property type="nucleotide sequence ID" value="NZ_JBHTGS010000002.1"/>
</dbReference>
<dbReference type="FunCoup" id="A0A543B484">
    <property type="interactions" value="15"/>
</dbReference>
<dbReference type="PROSITE" id="PS51704">
    <property type="entry name" value="GP_PDE"/>
    <property type="match status" value="1"/>
</dbReference>
<dbReference type="GO" id="GO:0006629">
    <property type="term" value="P:lipid metabolic process"/>
    <property type="evidence" value="ECO:0007669"/>
    <property type="project" value="InterPro"/>
</dbReference>
<dbReference type="PANTHER" id="PTHR43805:SF1">
    <property type="entry name" value="GP-PDE DOMAIN-CONTAINING PROTEIN"/>
    <property type="match status" value="1"/>
</dbReference>
<reference evidence="2 3" key="1">
    <citation type="submission" date="2019-06" db="EMBL/GenBank/DDBJ databases">
        <title>Sequencing the genomes of 1000 actinobacteria strains.</title>
        <authorList>
            <person name="Klenk H.-P."/>
        </authorList>
    </citation>
    <scope>NUCLEOTIDE SEQUENCE [LARGE SCALE GENOMIC DNA]</scope>
    <source>
        <strain evidence="2 3">DSM 45928</strain>
    </source>
</reference>